<evidence type="ECO:0000313" key="1">
    <source>
        <dbReference type="EMBL" id="KAJ2973772.1"/>
    </source>
</evidence>
<organism evidence="1 2">
    <name type="scientific">Zarea fungicola</name>
    <dbReference type="NCBI Taxonomy" id="93591"/>
    <lineage>
        <taxon>Eukaryota</taxon>
        <taxon>Fungi</taxon>
        <taxon>Dikarya</taxon>
        <taxon>Ascomycota</taxon>
        <taxon>Pezizomycotina</taxon>
        <taxon>Sordariomycetes</taxon>
        <taxon>Hypocreomycetidae</taxon>
        <taxon>Hypocreales</taxon>
        <taxon>Cordycipitaceae</taxon>
        <taxon>Zarea</taxon>
    </lineage>
</organism>
<accession>A0ACC1N4G2</accession>
<proteinExistence type="predicted"/>
<gene>
    <name evidence="1" type="ORF">NQ176_g6415</name>
</gene>
<reference evidence="1" key="1">
    <citation type="submission" date="2022-08" db="EMBL/GenBank/DDBJ databases">
        <title>Genome Sequence of Lecanicillium fungicola.</title>
        <authorList>
            <person name="Buettner E."/>
        </authorList>
    </citation>
    <scope>NUCLEOTIDE SEQUENCE</scope>
    <source>
        <strain evidence="1">Babe33</strain>
    </source>
</reference>
<evidence type="ECO:0000313" key="2">
    <source>
        <dbReference type="Proteomes" id="UP001143910"/>
    </source>
</evidence>
<keyword evidence="2" id="KW-1185">Reference proteome</keyword>
<name>A0ACC1N4G2_9HYPO</name>
<comment type="caution">
    <text evidence="1">The sequence shown here is derived from an EMBL/GenBank/DDBJ whole genome shotgun (WGS) entry which is preliminary data.</text>
</comment>
<sequence length="600" mass="64672">MGRRKIEIKAIKDDRNRSVTFLKRKGGLFKKAHELSVLCSVDVAVFIFGNNKKLYEYSSADMHDLITRYQYHGGPNEHKGPNDFDGGNDDDDDEEGDGPSPPRGHEEAQMMPPQYHPQHGQFPQIRHHTPTASPPIPNGAPYQGHQQHPTRETMAGVSAAAWFLLRRLDSHPGITYMPAPPIYNGPPAASQPMMHPHGAQYYPSQPHQTQPPPQPYGDDRRPPQQHPQQPQAAYVPQPSSQSMHMPPPDIHHQQGHPSVQISAPPPDRRPMDSQPAPARDAFREADARKPPLLNTDAAIKKLPQRRSHSIFTPVEDTRSSILGQHQQFFDDSESTIKEEPASRSHSVDGAVGVRNSPPPSRSHSSTDKSRNVSLPEVTFAPPSRTNSATGGSSSGRPRGPKLTVQIPDEGSDHCGSAATGESGSPRNPSDTPTNSQRRHGSVVLPPPSPSASALLSAGATGPPNPYAKPVPQQGINTNVNETPMSALPSRYVHEHLPTTPNPFYPDWNQRTSDGNNMASPLNFGTPVAGSLPSFLRDDPNTTAATSAATSAATTAASTATAGVSDTSREAVKRKSVSSAASSPSSQGPPTQSEPKRVKVE</sequence>
<dbReference type="Proteomes" id="UP001143910">
    <property type="component" value="Unassembled WGS sequence"/>
</dbReference>
<protein>
    <submittedName>
        <fullName evidence="1">Uncharacterized protein</fullName>
    </submittedName>
</protein>
<dbReference type="EMBL" id="JANJQO010000922">
    <property type="protein sequence ID" value="KAJ2973772.1"/>
    <property type="molecule type" value="Genomic_DNA"/>
</dbReference>